<evidence type="ECO:0000313" key="1">
    <source>
        <dbReference type="EMBL" id="EDT04518.1"/>
    </source>
</evidence>
<dbReference type="AlphaFoldDB" id="B1FD71"/>
<accession>B1FD71</accession>
<reference evidence="1 2" key="1">
    <citation type="submission" date="2008-03" db="EMBL/GenBank/DDBJ databases">
        <title>Sequencing of the draft genome and assembly of Burkholderia ambifaria IOP40-10.</title>
        <authorList>
            <consortium name="US DOE Joint Genome Institute (JGI-PGF)"/>
            <person name="Copeland A."/>
            <person name="Lucas S."/>
            <person name="Lapidus A."/>
            <person name="Glavina del Rio T."/>
            <person name="Dalin E."/>
            <person name="Tice H."/>
            <person name="Bruce D."/>
            <person name="Goodwin L."/>
            <person name="Pitluck S."/>
            <person name="Larimer F."/>
            <person name="Land M.L."/>
            <person name="Hauser L."/>
            <person name="Tiedje J."/>
            <person name="Richardson P."/>
        </authorList>
    </citation>
    <scope>NUCLEOTIDE SEQUENCE [LARGE SCALE GENOMIC DNA]</scope>
    <source>
        <strain evidence="1 2">IOP40-10</strain>
    </source>
</reference>
<dbReference type="PATRIC" id="fig|396596.7.peg.5871"/>
<dbReference type="Proteomes" id="UP000005463">
    <property type="component" value="Unassembled WGS sequence"/>
</dbReference>
<sequence>MVQPSIGVTAVPGINRRSRVFDAGLASRRAIADASQVIAELQPQARQMAASVNRLLAPTHDGPREP</sequence>
<proteinExistence type="predicted"/>
<protein>
    <submittedName>
        <fullName evidence="1">Uncharacterized protein</fullName>
    </submittedName>
</protein>
<organism evidence="1 2">
    <name type="scientific">Burkholderia ambifaria IOP40-10</name>
    <dbReference type="NCBI Taxonomy" id="396596"/>
    <lineage>
        <taxon>Bacteria</taxon>
        <taxon>Pseudomonadati</taxon>
        <taxon>Pseudomonadota</taxon>
        <taxon>Betaproteobacteria</taxon>
        <taxon>Burkholderiales</taxon>
        <taxon>Burkholderiaceae</taxon>
        <taxon>Burkholderia</taxon>
        <taxon>Burkholderia cepacia complex</taxon>
    </lineage>
</organism>
<comment type="caution">
    <text evidence="1">The sequence shown here is derived from an EMBL/GenBank/DDBJ whole genome shotgun (WGS) entry which is preliminary data.</text>
</comment>
<evidence type="ECO:0000313" key="2">
    <source>
        <dbReference type="Proteomes" id="UP000005463"/>
    </source>
</evidence>
<name>B1FD71_9BURK</name>
<gene>
    <name evidence="1" type="ORF">BamIOP4010DRAFT_1980</name>
</gene>
<dbReference type="EMBL" id="ABLC01000035">
    <property type="protein sequence ID" value="EDT04518.1"/>
    <property type="molecule type" value="Genomic_DNA"/>
</dbReference>